<dbReference type="EMBL" id="FPHJ01000014">
    <property type="protein sequence ID" value="SFV55882.1"/>
    <property type="molecule type" value="Genomic_DNA"/>
</dbReference>
<dbReference type="CDD" id="cd00209">
    <property type="entry name" value="DHFR"/>
    <property type="match status" value="1"/>
</dbReference>
<dbReference type="PROSITE" id="PS51330">
    <property type="entry name" value="DHFR_2"/>
    <property type="match status" value="1"/>
</dbReference>
<sequence length="137" mass="16158">MEHFKKITGGNIVIMGRKTYESLPEKFRPLPNRVNIVLSRQKHFKIQGVKVFNDIFDCIEDKKNEKKEMFIIGGMSIYKQALSLVSKIYLTTIHHQFKGDAYFPKIDIDKWKIITKEKHQADDKNKYAYTFSTLEKI</sequence>
<evidence type="ECO:0000256" key="3">
    <source>
        <dbReference type="ARBA" id="ARBA00022563"/>
    </source>
</evidence>
<evidence type="ECO:0000256" key="4">
    <source>
        <dbReference type="ARBA" id="ARBA00022857"/>
    </source>
</evidence>
<keyword evidence="3" id="KW-0554">One-carbon metabolism</keyword>
<reference evidence="7" key="1">
    <citation type="submission" date="2016-10" db="EMBL/GenBank/DDBJ databases">
        <authorList>
            <person name="de Groot N.N."/>
        </authorList>
    </citation>
    <scope>NUCLEOTIDE SEQUENCE</scope>
</reference>
<dbReference type="GO" id="GO:0005829">
    <property type="term" value="C:cytosol"/>
    <property type="evidence" value="ECO:0007669"/>
    <property type="project" value="TreeGrafter"/>
</dbReference>
<evidence type="ECO:0000256" key="1">
    <source>
        <dbReference type="ARBA" id="ARBA00004903"/>
    </source>
</evidence>
<evidence type="ECO:0000256" key="2">
    <source>
        <dbReference type="ARBA" id="ARBA00012856"/>
    </source>
</evidence>
<dbReference type="PIRSF" id="PIRSF000194">
    <property type="entry name" value="DHFR"/>
    <property type="match status" value="1"/>
</dbReference>
<dbReference type="SUPFAM" id="SSF53597">
    <property type="entry name" value="Dihydrofolate reductase-like"/>
    <property type="match status" value="1"/>
</dbReference>
<evidence type="ECO:0000313" key="7">
    <source>
        <dbReference type="EMBL" id="SFV55882.1"/>
    </source>
</evidence>
<dbReference type="EC" id="1.5.1.3" evidence="2"/>
<dbReference type="GO" id="GO:0006730">
    <property type="term" value="P:one-carbon metabolic process"/>
    <property type="evidence" value="ECO:0007669"/>
    <property type="project" value="UniProtKB-KW"/>
</dbReference>
<dbReference type="InterPro" id="IPR012259">
    <property type="entry name" value="DHFR"/>
</dbReference>
<keyword evidence="4" id="KW-0521">NADP</keyword>
<dbReference type="InterPro" id="IPR024072">
    <property type="entry name" value="DHFR-like_dom_sf"/>
</dbReference>
<dbReference type="GO" id="GO:0046654">
    <property type="term" value="P:tetrahydrofolate biosynthetic process"/>
    <property type="evidence" value="ECO:0007669"/>
    <property type="project" value="InterPro"/>
</dbReference>
<dbReference type="Gene3D" id="3.40.430.10">
    <property type="entry name" value="Dihydrofolate Reductase, subunit A"/>
    <property type="match status" value="1"/>
</dbReference>
<dbReference type="AlphaFoldDB" id="A0A1W1BR05"/>
<dbReference type="PANTHER" id="PTHR48069">
    <property type="entry name" value="DIHYDROFOLATE REDUCTASE"/>
    <property type="match status" value="1"/>
</dbReference>
<dbReference type="PANTHER" id="PTHR48069:SF3">
    <property type="entry name" value="DIHYDROFOLATE REDUCTASE"/>
    <property type="match status" value="1"/>
</dbReference>
<dbReference type="GO" id="GO:0004146">
    <property type="term" value="F:dihydrofolate reductase activity"/>
    <property type="evidence" value="ECO:0007669"/>
    <property type="project" value="UniProtKB-EC"/>
</dbReference>
<dbReference type="InterPro" id="IPR001796">
    <property type="entry name" value="DHFR_dom"/>
</dbReference>
<name>A0A1W1BR05_9ZZZZ</name>
<dbReference type="GO" id="GO:0046655">
    <property type="term" value="P:folic acid metabolic process"/>
    <property type="evidence" value="ECO:0007669"/>
    <property type="project" value="TreeGrafter"/>
</dbReference>
<dbReference type="PRINTS" id="PR00070">
    <property type="entry name" value="DHFR"/>
</dbReference>
<organism evidence="7">
    <name type="scientific">hydrothermal vent metagenome</name>
    <dbReference type="NCBI Taxonomy" id="652676"/>
    <lineage>
        <taxon>unclassified sequences</taxon>
        <taxon>metagenomes</taxon>
        <taxon>ecological metagenomes</taxon>
    </lineage>
</organism>
<dbReference type="Pfam" id="PF00186">
    <property type="entry name" value="DHFR_1"/>
    <property type="match status" value="1"/>
</dbReference>
<dbReference type="GO" id="GO:0050661">
    <property type="term" value="F:NADP binding"/>
    <property type="evidence" value="ECO:0007669"/>
    <property type="project" value="InterPro"/>
</dbReference>
<gene>
    <name evidence="7" type="ORF">MNB_SUP05-5-391</name>
</gene>
<comment type="pathway">
    <text evidence="1">Cofactor biosynthesis; tetrahydrofolate biosynthesis; 5,6,7,8-tetrahydrofolate from 7,8-dihydrofolate: step 1/1.</text>
</comment>
<feature type="domain" description="DHFR" evidence="6">
    <location>
        <begin position="1"/>
        <end position="136"/>
    </location>
</feature>
<dbReference type="GO" id="GO:0046452">
    <property type="term" value="P:dihydrofolate metabolic process"/>
    <property type="evidence" value="ECO:0007669"/>
    <property type="project" value="TreeGrafter"/>
</dbReference>
<keyword evidence="5 7" id="KW-0560">Oxidoreductase</keyword>
<evidence type="ECO:0000256" key="5">
    <source>
        <dbReference type="ARBA" id="ARBA00023002"/>
    </source>
</evidence>
<accession>A0A1W1BR05</accession>
<proteinExistence type="predicted"/>
<evidence type="ECO:0000259" key="6">
    <source>
        <dbReference type="PROSITE" id="PS51330"/>
    </source>
</evidence>
<protein>
    <recommendedName>
        <fullName evidence="2">dihydrofolate reductase</fullName>
        <ecNumber evidence="2">1.5.1.3</ecNumber>
    </recommendedName>
</protein>